<sequence length="45" mass="4781">MPTSAAEVKLLTTPLGTSALPVMINAPRLRVETFEAAPMPDVIET</sequence>
<comment type="caution">
    <text evidence="4">The sequence shown here is derived from an EMBL/GenBank/DDBJ whole genome shotgun (WGS) entry which is preliminary data.</text>
</comment>
<evidence type="ECO:0000313" key="4">
    <source>
        <dbReference type="EMBL" id="OWK47566.1"/>
    </source>
</evidence>
<dbReference type="Proteomes" id="UP000214646">
    <property type="component" value="Unassembled WGS sequence"/>
</dbReference>
<evidence type="ECO:0000313" key="5">
    <source>
        <dbReference type="Proteomes" id="UP000214646"/>
    </source>
</evidence>
<dbReference type="EMBL" id="NIDE01000016">
    <property type="protein sequence ID" value="OWK36902.1"/>
    <property type="molecule type" value="Genomic_DNA"/>
</dbReference>
<dbReference type="AlphaFoldDB" id="A0A225EC40"/>
<protein>
    <submittedName>
        <fullName evidence="4">Uncharacterized protein</fullName>
    </submittedName>
</protein>
<reference evidence="5" key="1">
    <citation type="submission" date="2017-06" db="EMBL/GenBank/DDBJ databases">
        <title>Genome analysis of Fimbriiglobus ruber SP5, the first member of the order Planctomycetales with confirmed chitinolytic capability.</title>
        <authorList>
            <person name="Ravin N.V."/>
            <person name="Rakitin A.L."/>
            <person name="Ivanova A.A."/>
            <person name="Beletsky A.V."/>
            <person name="Kulichevskaya I.S."/>
            <person name="Mardanov A.V."/>
            <person name="Dedysh S.N."/>
        </authorList>
    </citation>
    <scope>NUCLEOTIDE SEQUENCE [LARGE SCALE GENOMIC DNA]</scope>
    <source>
        <strain evidence="5">SP5</strain>
    </source>
</reference>
<reference evidence="4" key="2">
    <citation type="journal article" date="2018" name="Appl. Environ. Microbiol.">
        <title>Genome Analysis of Fimbriiglobus ruber SP5(T), a Planctomycete with Confirmed Chitinolytic Capability.</title>
        <authorList>
            <person name="Ravin N.V."/>
            <person name="Rakitin A.L."/>
            <person name="Ivanova A.A."/>
            <person name="Beletsky A.V."/>
            <person name="Kulichevskaya I.S."/>
            <person name="Mardanov A.V."/>
            <person name="Dedysh S.N."/>
        </authorList>
    </citation>
    <scope>NUCLEOTIDE SEQUENCE</scope>
    <source>
        <strain evidence="4">SP5</strain>
    </source>
</reference>
<evidence type="ECO:0000313" key="2">
    <source>
        <dbReference type="EMBL" id="OWK39550.1"/>
    </source>
</evidence>
<gene>
    <name evidence="4" type="ORF">FRUB_01265</name>
    <name evidence="3" type="ORF">FRUB_04540</name>
    <name evidence="2" type="ORF">FRUB_06113</name>
    <name evidence="1" type="ORF">FRUB_07954</name>
</gene>
<dbReference type="EMBL" id="NIDE01000010">
    <property type="protein sequence ID" value="OWK39550.1"/>
    <property type="molecule type" value="Genomic_DNA"/>
</dbReference>
<evidence type="ECO:0000313" key="1">
    <source>
        <dbReference type="EMBL" id="OWK36902.1"/>
    </source>
</evidence>
<proteinExistence type="predicted"/>
<evidence type="ECO:0000313" key="3">
    <source>
        <dbReference type="EMBL" id="OWK42462.1"/>
    </source>
</evidence>
<accession>A0A225EC40</accession>
<dbReference type="EMBL" id="NIDE01000005">
    <property type="protein sequence ID" value="OWK42462.1"/>
    <property type="molecule type" value="Genomic_DNA"/>
</dbReference>
<organism evidence="4 5">
    <name type="scientific">Fimbriiglobus ruber</name>
    <dbReference type="NCBI Taxonomy" id="1908690"/>
    <lineage>
        <taxon>Bacteria</taxon>
        <taxon>Pseudomonadati</taxon>
        <taxon>Planctomycetota</taxon>
        <taxon>Planctomycetia</taxon>
        <taxon>Gemmatales</taxon>
        <taxon>Gemmataceae</taxon>
        <taxon>Fimbriiglobus</taxon>
    </lineage>
</organism>
<name>A0A225EC40_9BACT</name>
<dbReference type="EMBL" id="NIDE01000001">
    <property type="protein sequence ID" value="OWK47566.1"/>
    <property type="molecule type" value="Genomic_DNA"/>
</dbReference>
<keyword evidence="5" id="KW-1185">Reference proteome</keyword>